<evidence type="ECO:0000313" key="2">
    <source>
        <dbReference type="Proteomes" id="UP000815325"/>
    </source>
</evidence>
<accession>A0ABQ7H0Y4</accession>
<comment type="caution">
    <text evidence="1">The sequence shown here is derived from an EMBL/GenBank/DDBJ whole genome shotgun (WGS) entry which is preliminary data.</text>
</comment>
<evidence type="ECO:0000313" key="1">
    <source>
        <dbReference type="EMBL" id="KAF5840519.1"/>
    </source>
</evidence>
<proteinExistence type="predicted"/>
<gene>
    <name evidence="1" type="ORF">DUNSADRAFT_16460</name>
</gene>
<sequence length="154" mass="16520">MQRPHVAPSAFASGDLGQGLIGMVNAITTIGSKAPAPASAEQNDALAEAEDSAQSHWSHMLLLAHMHAAAAHLGWRWLKLPVASMDEVQGDLVVVLDAAGEVQQLLTLQRLCRFADRCRDVPFTDGPGLIDAATDGGVLELEHEGTWSYWEQVN</sequence>
<dbReference type="EMBL" id="MU069511">
    <property type="protein sequence ID" value="KAF5840519.1"/>
    <property type="molecule type" value="Genomic_DNA"/>
</dbReference>
<protein>
    <submittedName>
        <fullName evidence="1">Uncharacterized protein</fullName>
    </submittedName>
</protein>
<dbReference type="Proteomes" id="UP000815325">
    <property type="component" value="Unassembled WGS sequence"/>
</dbReference>
<keyword evidence="2" id="KW-1185">Reference proteome</keyword>
<name>A0ABQ7H0Y4_DUNSA</name>
<organism evidence="1 2">
    <name type="scientific">Dunaliella salina</name>
    <name type="common">Green alga</name>
    <name type="synonym">Protococcus salinus</name>
    <dbReference type="NCBI Taxonomy" id="3046"/>
    <lineage>
        <taxon>Eukaryota</taxon>
        <taxon>Viridiplantae</taxon>
        <taxon>Chlorophyta</taxon>
        <taxon>core chlorophytes</taxon>
        <taxon>Chlorophyceae</taxon>
        <taxon>CS clade</taxon>
        <taxon>Chlamydomonadales</taxon>
        <taxon>Dunaliellaceae</taxon>
        <taxon>Dunaliella</taxon>
    </lineage>
</organism>
<reference evidence="1" key="1">
    <citation type="submission" date="2017-08" db="EMBL/GenBank/DDBJ databases">
        <authorList>
            <person name="Polle J.E."/>
            <person name="Barry K."/>
            <person name="Cushman J."/>
            <person name="Schmutz J."/>
            <person name="Tran D."/>
            <person name="Hathwaick L.T."/>
            <person name="Yim W.C."/>
            <person name="Jenkins J."/>
            <person name="Mckie-Krisberg Z.M."/>
            <person name="Prochnik S."/>
            <person name="Lindquist E."/>
            <person name="Dockter R.B."/>
            <person name="Adam C."/>
            <person name="Molina H."/>
            <person name="Bunkerborg J."/>
            <person name="Jin E."/>
            <person name="Buchheim M."/>
            <person name="Magnuson J."/>
        </authorList>
    </citation>
    <scope>NUCLEOTIDE SEQUENCE</scope>
    <source>
        <strain evidence="1">CCAP 19/18</strain>
    </source>
</reference>